<dbReference type="EMBL" id="JBDFQZ010000008">
    <property type="protein sequence ID" value="KAK9698647.1"/>
    <property type="molecule type" value="Genomic_DNA"/>
</dbReference>
<keyword evidence="2" id="KW-0732">Signal</keyword>
<evidence type="ECO:0000313" key="3">
    <source>
        <dbReference type="EMBL" id="KAK9698647.1"/>
    </source>
</evidence>
<dbReference type="Proteomes" id="UP001443914">
    <property type="component" value="Unassembled WGS sequence"/>
</dbReference>
<protein>
    <submittedName>
        <fullName evidence="3">Uncharacterized protein</fullName>
    </submittedName>
</protein>
<feature type="transmembrane region" description="Helical" evidence="1">
    <location>
        <begin position="268"/>
        <end position="292"/>
    </location>
</feature>
<evidence type="ECO:0000256" key="2">
    <source>
        <dbReference type="SAM" id="SignalP"/>
    </source>
</evidence>
<sequence>MGSVIPLFIMLLLLISPALSFSSSETEKFMALGDKPDPSNPKNTSLTARLLDLVIRDYAVKLYDENNTTTTSVLTNVHLPSNFSGIEVDTARFRCGSLRRYGAKIKEFHLSKYVIINPCLDRVIFIRQELRLKWSNIFYNNSHNMQNYELVTPILGLLAYNGGDDRLNVGKLNPFELWINADKDPIKVDFTNMTRLNSEISLQGRMLHCASFEGQGNMTLTSMVAPNVCHVMKEGHVGLVIESSQSQTPTRANGRSEEYGKKISRWKVALGSSIGAALGAFLLGLLFVAMFVKAKERLKLEDMVRRAYQEEALQVSMVGHVRPQTSHGSD</sequence>
<keyword evidence="1" id="KW-0472">Membrane</keyword>
<dbReference type="PANTHER" id="PTHR33512:SF1">
    <property type="entry name" value="PROTEIN, PUTATIVE (DUF1191)-RELATED"/>
    <property type="match status" value="1"/>
</dbReference>
<keyword evidence="1" id="KW-0812">Transmembrane</keyword>
<name>A0AAW1J6G0_SAPOF</name>
<feature type="signal peptide" evidence="2">
    <location>
        <begin position="1"/>
        <end position="20"/>
    </location>
</feature>
<dbReference type="PANTHER" id="PTHR33512">
    <property type="entry name" value="PROTEIN, PUTATIVE (DUF1191)-RELATED"/>
    <property type="match status" value="1"/>
</dbReference>
<proteinExistence type="predicted"/>
<comment type="caution">
    <text evidence="3">The sequence shown here is derived from an EMBL/GenBank/DDBJ whole genome shotgun (WGS) entry which is preliminary data.</text>
</comment>
<dbReference type="AlphaFoldDB" id="A0AAW1J6G0"/>
<organism evidence="3 4">
    <name type="scientific">Saponaria officinalis</name>
    <name type="common">Common soapwort</name>
    <name type="synonym">Lychnis saponaria</name>
    <dbReference type="NCBI Taxonomy" id="3572"/>
    <lineage>
        <taxon>Eukaryota</taxon>
        <taxon>Viridiplantae</taxon>
        <taxon>Streptophyta</taxon>
        <taxon>Embryophyta</taxon>
        <taxon>Tracheophyta</taxon>
        <taxon>Spermatophyta</taxon>
        <taxon>Magnoliopsida</taxon>
        <taxon>eudicotyledons</taxon>
        <taxon>Gunneridae</taxon>
        <taxon>Pentapetalae</taxon>
        <taxon>Caryophyllales</taxon>
        <taxon>Caryophyllaceae</taxon>
        <taxon>Caryophylleae</taxon>
        <taxon>Saponaria</taxon>
    </lineage>
</organism>
<evidence type="ECO:0000256" key="1">
    <source>
        <dbReference type="SAM" id="Phobius"/>
    </source>
</evidence>
<dbReference type="GO" id="GO:0016020">
    <property type="term" value="C:membrane"/>
    <property type="evidence" value="ECO:0007669"/>
    <property type="project" value="TreeGrafter"/>
</dbReference>
<feature type="chain" id="PRO_5043609623" evidence="2">
    <location>
        <begin position="21"/>
        <end position="330"/>
    </location>
</feature>
<dbReference type="Pfam" id="PF06697">
    <property type="entry name" value="DUF1191"/>
    <property type="match status" value="1"/>
</dbReference>
<accession>A0AAW1J6G0</accession>
<keyword evidence="4" id="KW-1185">Reference proteome</keyword>
<gene>
    <name evidence="3" type="ORF">RND81_08G120600</name>
</gene>
<evidence type="ECO:0000313" key="4">
    <source>
        <dbReference type="Proteomes" id="UP001443914"/>
    </source>
</evidence>
<keyword evidence="1" id="KW-1133">Transmembrane helix</keyword>
<dbReference type="InterPro" id="IPR010605">
    <property type="entry name" value="DUF1191"/>
</dbReference>
<reference evidence="3" key="1">
    <citation type="submission" date="2024-03" db="EMBL/GenBank/DDBJ databases">
        <title>WGS assembly of Saponaria officinalis var. Norfolk2.</title>
        <authorList>
            <person name="Jenkins J."/>
            <person name="Shu S."/>
            <person name="Grimwood J."/>
            <person name="Barry K."/>
            <person name="Goodstein D."/>
            <person name="Schmutz J."/>
            <person name="Leebens-Mack J."/>
            <person name="Osbourn A."/>
        </authorList>
    </citation>
    <scope>NUCLEOTIDE SEQUENCE [LARGE SCALE GENOMIC DNA]</scope>
    <source>
        <strain evidence="3">JIC</strain>
    </source>
</reference>